<feature type="domain" description="DinB-like" evidence="1">
    <location>
        <begin position="37"/>
        <end position="128"/>
    </location>
</feature>
<gene>
    <name evidence="2" type="ORF">FHS57_000479</name>
</gene>
<name>A0A7W5ZFP6_9BACT</name>
<dbReference type="Gene3D" id="1.20.120.450">
    <property type="entry name" value="dinb family like domain"/>
    <property type="match status" value="1"/>
</dbReference>
<dbReference type="SUPFAM" id="SSF109854">
    <property type="entry name" value="DinB/YfiT-like putative metalloenzymes"/>
    <property type="match status" value="1"/>
</dbReference>
<dbReference type="InterPro" id="IPR034660">
    <property type="entry name" value="DinB/YfiT-like"/>
</dbReference>
<evidence type="ECO:0000313" key="3">
    <source>
        <dbReference type="Proteomes" id="UP000541352"/>
    </source>
</evidence>
<dbReference type="InterPro" id="IPR024775">
    <property type="entry name" value="DinB-like"/>
</dbReference>
<reference evidence="2 3" key="1">
    <citation type="submission" date="2020-08" db="EMBL/GenBank/DDBJ databases">
        <title>Genomic Encyclopedia of Type Strains, Phase IV (KMG-IV): sequencing the most valuable type-strain genomes for metagenomic binning, comparative biology and taxonomic classification.</title>
        <authorList>
            <person name="Goeker M."/>
        </authorList>
    </citation>
    <scope>NUCLEOTIDE SEQUENCE [LARGE SCALE GENOMIC DNA]</scope>
    <source>
        <strain evidence="2 3">DSM 17976</strain>
    </source>
</reference>
<accession>A0A7W5ZFP6</accession>
<evidence type="ECO:0000313" key="2">
    <source>
        <dbReference type="EMBL" id="MBB3836497.1"/>
    </source>
</evidence>
<protein>
    <submittedName>
        <fullName evidence="2">Putative damage-inducible protein DinB</fullName>
    </submittedName>
</protein>
<sequence length="151" mass="17295">MKTHFLRLLDYERWANAQLVASIESLETPPERALSLMSHVLNAQMVWFTRVANDHLVVGVWDVLPVAWLSETLEHSYQKWSSFVKDTDEADFDKIITYQTTTGATFQSSLGDILTHLSHHAAYHRGQIISILKPELSQVPSTDFILWARQS</sequence>
<dbReference type="EMBL" id="JACIBY010000001">
    <property type="protein sequence ID" value="MBB3836497.1"/>
    <property type="molecule type" value="Genomic_DNA"/>
</dbReference>
<dbReference type="AlphaFoldDB" id="A0A7W5ZFP6"/>
<dbReference type="RefSeq" id="WP_183971242.1">
    <property type="nucleotide sequence ID" value="NZ_JACIBY010000001.1"/>
</dbReference>
<evidence type="ECO:0000259" key="1">
    <source>
        <dbReference type="Pfam" id="PF12867"/>
    </source>
</evidence>
<keyword evidence="3" id="KW-1185">Reference proteome</keyword>
<comment type="caution">
    <text evidence="2">The sequence shown here is derived from an EMBL/GenBank/DDBJ whole genome shotgun (WGS) entry which is preliminary data.</text>
</comment>
<dbReference type="Proteomes" id="UP000541352">
    <property type="component" value="Unassembled WGS sequence"/>
</dbReference>
<organism evidence="2 3">
    <name type="scientific">Runella defluvii</name>
    <dbReference type="NCBI Taxonomy" id="370973"/>
    <lineage>
        <taxon>Bacteria</taxon>
        <taxon>Pseudomonadati</taxon>
        <taxon>Bacteroidota</taxon>
        <taxon>Cytophagia</taxon>
        <taxon>Cytophagales</taxon>
        <taxon>Spirosomataceae</taxon>
        <taxon>Runella</taxon>
    </lineage>
</organism>
<dbReference type="Pfam" id="PF12867">
    <property type="entry name" value="DinB_2"/>
    <property type="match status" value="1"/>
</dbReference>
<proteinExistence type="predicted"/>